<dbReference type="PANTHER" id="PTHR20898:SF0">
    <property type="entry name" value="DAEDALUS ON 3-RELATED"/>
    <property type="match status" value="1"/>
</dbReference>
<dbReference type="AlphaFoldDB" id="A0AAD4K6C1"/>
<proteinExistence type="predicted"/>
<evidence type="ECO:0000313" key="2">
    <source>
        <dbReference type="Proteomes" id="UP001200034"/>
    </source>
</evidence>
<name>A0AAD4K6C1_9MUSC</name>
<accession>A0AAD4K6C1</accession>
<feature type="non-terminal residue" evidence="1">
    <location>
        <position position="156"/>
    </location>
</feature>
<organism evidence="1 2">
    <name type="scientific">Drosophila rubida</name>
    <dbReference type="NCBI Taxonomy" id="30044"/>
    <lineage>
        <taxon>Eukaryota</taxon>
        <taxon>Metazoa</taxon>
        <taxon>Ecdysozoa</taxon>
        <taxon>Arthropoda</taxon>
        <taxon>Hexapoda</taxon>
        <taxon>Insecta</taxon>
        <taxon>Pterygota</taxon>
        <taxon>Neoptera</taxon>
        <taxon>Endopterygota</taxon>
        <taxon>Diptera</taxon>
        <taxon>Brachycera</taxon>
        <taxon>Muscomorpha</taxon>
        <taxon>Ephydroidea</taxon>
        <taxon>Drosophilidae</taxon>
        <taxon>Drosophila</taxon>
    </lineage>
</organism>
<dbReference type="InterPro" id="IPR010512">
    <property type="entry name" value="DUF1091"/>
</dbReference>
<dbReference type="Proteomes" id="UP001200034">
    <property type="component" value="Unassembled WGS sequence"/>
</dbReference>
<comment type="caution">
    <text evidence="1">The sequence shown here is derived from an EMBL/GenBank/DDBJ whole genome shotgun (WGS) entry which is preliminary data.</text>
</comment>
<dbReference type="PANTHER" id="PTHR20898">
    <property type="entry name" value="DAEDALUS ON 3-RELATED-RELATED"/>
    <property type="match status" value="1"/>
</dbReference>
<sequence length="156" mass="18276">DAVLFKFTNAVCDSYNKSWVVINNCRIRAVSRSKNTFNFNGTIIHPSHNIFVEGQLFKRASGYKPWLFKATIDACRFAKKSYNPVAIIVYNLFKQFSNLNHTCPYVGHQIIKGFYLRHELLLNPIPTGQYLLNLTWLFGMRKQFFTNVYFEFTEDL</sequence>
<evidence type="ECO:0000313" key="1">
    <source>
        <dbReference type="EMBL" id="KAH8376914.1"/>
    </source>
</evidence>
<dbReference type="EMBL" id="JAJJHW010001127">
    <property type="protein sequence ID" value="KAH8376914.1"/>
    <property type="molecule type" value="Genomic_DNA"/>
</dbReference>
<reference evidence="1" key="1">
    <citation type="journal article" date="2021" name="Mol. Ecol. Resour.">
        <title>Phylogenomic analyses of the genus Drosophila reveals genomic signals of climate adaptation.</title>
        <authorList>
            <person name="Li F."/>
            <person name="Rane R.V."/>
            <person name="Luria V."/>
            <person name="Xiong Z."/>
            <person name="Chen J."/>
            <person name="Li Z."/>
            <person name="Catullo R.A."/>
            <person name="Griffin P.C."/>
            <person name="Schiffer M."/>
            <person name="Pearce S."/>
            <person name="Lee S.F."/>
            <person name="McElroy K."/>
            <person name="Stocker A."/>
            <person name="Shirriffs J."/>
            <person name="Cockerell F."/>
            <person name="Coppin C."/>
            <person name="Sgro C.M."/>
            <person name="Karger A."/>
            <person name="Cain J.W."/>
            <person name="Weber J.A."/>
            <person name="Santpere G."/>
            <person name="Kirschner M.W."/>
            <person name="Hoffmann A.A."/>
            <person name="Oakeshott J.G."/>
            <person name="Zhang G."/>
        </authorList>
    </citation>
    <scope>NUCLEOTIDE SEQUENCE</scope>
    <source>
        <strain evidence="1">BGI-SZ-2011g</strain>
    </source>
</reference>
<dbReference type="Pfam" id="PF06477">
    <property type="entry name" value="DUF1091"/>
    <property type="match status" value="1"/>
</dbReference>
<keyword evidence="2" id="KW-1185">Reference proteome</keyword>
<protein>
    <submittedName>
        <fullName evidence="1">Uncharacterized protein</fullName>
    </submittedName>
</protein>
<dbReference type="SMART" id="SM00697">
    <property type="entry name" value="DM8"/>
    <property type="match status" value="1"/>
</dbReference>
<gene>
    <name evidence="1" type="ORF">KR093_002196</name>
</gene>